<dbReference type="InterPro" id="IPR002076">
    <property type="entry name" value="ELO_fam"/>
</dbReference>
<comment type="caution">
    <text evidence="10">Lacks conserved residue(s) required for the propagation of feature annotation.</text>
</comment>
<dbReference type="EC" id="2.3.1.199" evidence="10"/>
<dbReference type="GeneID" id="105223668"/>
<evidence type="ECO:0000256" key="4">
    <source>
        <dbReference type="ARBA" id="ARBA00022692"/>
    </source>
</evidence>
<name>A0ABM3J7Z1_BACDO</name>
<reference evidence="11" key="1">
    <citation type="submission" date="2025-05" db="UniProtKB">
        <authorList>
            <consortium name="RefSeq"/>
        </authorList>
    </citation>
    <scope>NUCLEOTIDE SEQUENCE [LARGE SCALE GENOMIC DNA]</scope>
</reference>
<keyword evidence="2 10" id="KW-0444">Lipid biosynthesis</keyword>
<evidence type="ECO:0000313" key="11">
    <source>
        <dbReference type="Proteomes" id="UP001652620"/>
    </source>
</evidence>
<evidence type="ECO:0000256" key="5">
    <source>
        <dbReference type="ARBA" id="ARBA00022832"/>
    </source>
</evidence>
<evidence type="ECO:0000256" key="1">
    <source>
        <dbReference type="ARBA" id="ARBA00004141"/>
    </source>
</evidence>
<evidence type="ECO:0000256" key="6">
    <source>
        <dbReference type="ARBA" id="ARBA00022989"/>
    </source>
</evidence>
<organism evidence="11 12">
    <name type="scientific">Bactrocera dorsalis</name>
    <name type="common">Oriental fruit fly</name>
    <name type="synonym">Dacus dorsalis</name>
    <dbReference type="NCBI Taxonomy" id="27457"/>
    <lineage>
        <taxon>Eukaryota</taxon>
        <taxon>Metazoa</taxon>
        <taxon>Ecdysozoa</taxon>
        <taxon>Arthropoda</taxon>
        <taxon>Hexapoda</taxon>
        <taxon>Insecta</taxon>
        <taxon>Pterygota</taxon>
        <taxon>Neoptera</taxon>
        <taxon>Endopterygota</taxon>
        <taxon>Diptera</taxon>
        <taxon>Brachycera</taxon>
        <taxon>Muscomorpha</taxon>
        <taxon>Tephritoidea</taxon>
        <taxon>Tephritidae</taxon>
        <taxon>Bactrocera</taxon>
        <taxon>Bactrocera</taxon>
    </lineage>
</organism>
<dbReference type="Pfam" id="PF01151">
    <property type="entry name" value="ELO"/>
    <property type="match status" value="1"/>
</dbReference>
<evidence type="ECO:0000256" key="3">
    <source>
        <dbReference type="ARBA" id="ARBA00022679"/>
    </source>
</evidence>
<evidence type="ECO:0000256" key="9">
    <source>
        <dbReference type="ARBA" id="ARBA00023160"/>
    </source>
</evidence>
<evidence type="ECO:0000313" key="12">
    <source>
        <dbReference type="RefSeq" id="XP_049305355.1"/>
    </source>
</evidence>
<dbReference type="PANTHER" id="PTHR11157">
    <property type="entry name" value="FATTY ACID ACYL TRANSFERASE-RELATED"/>
    <property type="match status" value="1"/>
</dbReference>
<evidence type="ECO:0000256" key="8">
    <source>
        <dbReference type="ARBA" id="ARBA00023136"/>
    </source>
</evidence>
<feature type="transmembrane region" description="Helical" evidence="10">
    <location>
        <begin position="177"/>
        <end position="196"/>
    </location>
</feature>
<dbReference type="PANTHER" id="PTHR11157:SF69">
    <property type="entry name" value="ELONGATION OF VERY LONG CHAIN FATTY ACIDS PROTEIN 7"/>
    <property type="match status" value="1"/>
</dbReference>
<gene>
    <name evidence="12" type="primary">LOC105223668</name>
</gene>
<protein>
    <recommendedName>
        <fullName evidence="10">Elongation of very long chain fatty acids protein</fullName>
        <ecNumber evidence="10">2.3.1.199</ecNumber>
    </recommendedName>
    <alternativeName>
        <fullName evidence="10">Very-long-chain 3-oxoacyl-CoA synthase</fullName>
    </alternativeName>
</protein>
<accession>A0ABM3J7Z1</accession>
<evidence type="ECO:0000256" key="2">
    <source>
        <dbReference type="ARBA" id="ARBA00022516"/>
    </source>
</evidence>
<keyword evidence="6 10" id="KW-1133">Transmembrane helix</keyword>
<keyword evidence="11" id="KW-1185">Reference proteome</keyword>
<evidence type="ECO:0000256" key="10">
    <source>
        <dbReference type="RuleBase" id="RU361115"/>
    </source>
</evidence>
<keyword evidence="3 10" id="KW-0808">Transferase</keyword>
<evidence type="ECO:0000256" key="7">
    <source>
        <dbReference type="ARBA" id="ARBA00023098"/>
    </source>
</evidence>
<keyword evidence="7 10" id="KW-0443">Lipid metabolism</keyword>
<comment type="similarity">
    <text evidence="10">Belongs to the ELO family.</text>
</comment>
<feature type="transmembrane region" description="Helical" evidence="10">
    <location>
        <begin position="267"/>
        <end position="286"/>
    </location>
</feature>
<feature type="transmembrane region" description="Helical" evidence="10">
    <location>
        <begin position="208"/>
        <end position="228"/>
    </location>
</feature>
<sequence>MFVVTYIYKTTKNQIIYVLIADKMSALYPLQWEVVKDYYINTIYAGWRDLMDNKSDPRTRDWPLMDSPFPTIAISLSYAYFVKVLGPKLMENRKPFELRKVLIVYNFAQVLFSAWLFYESCIGGWLNGYNIRCEPVDYSNSPRALRVARGCWWYYISKFTEFFDTFFFVMRKRYDQVSTLHVIHHGIMPCSVWWGVKFTPGGHSSFFGFLNTFVHIIMYTYYMLAAMGPKVQKYLWWKKYLTVLQMIQFVLVMVHSFQLFFRNDCNYPIGFAYFIGAHAAMFYFLFSDFYKQAYLKREQKKEKIAANGKLSNGYANGAIKSNGELPKEINGNLKVEDNNKFDGYYKSTLASQLPSDTTTATTRQRIYATAHN</sequence>
<keyword evidence="5 10" id="KW-0276">Fatty acid metabolism</keyword>
<comment type="catalytic activity">
    <reaction evidence="10">
        <text>a very-long-chain acyl-CoA + malonyl-CoA + H(+) = a very-long-chain 3-oxoacyl-CoA + CO2 + CoA</text>
        <dbReference type="Rhea" id="RHEA:32727"/>
        <dbReference type="ChEBI" id="CHEBI:15378"/>
        <dbReference type="ChEBI" id="CHEBI:16526"/>
        <dbReference type="ChEBI" id="CHEBI:57287"/>
        <dbReference type="ChEBI" id="CHEBI:57384"/>
        <dbReference type="ChEBI" id="CHEBI:90725"/>
        <dbReference type="ChEBI" id="CHEBI:90736"/>
        <dbReference type="EC" id="2.3.1.199"/>
    </reaction>
</comment>
<dbReference type="Proteomes" id="UP001652620">
    <property type="component" value="Chromosome 2"/>
</dbReference>
<proteinExistence type="inferred from homology"/>
<dbReference type="RefSeq" id="XP_049305355.1">
    <property type="nucleotide sequence ID" value="XM_049449398.1"/>
</dbReference>
<reference evidence="12" key="2">
    <citation type="submission" date="2025-08" db="UniProtKB">
        <authorList>
            <consortium name="RefSeq"/>
        </authorList>
    </citation>
    <scope>IDENTIFICATION</scope>
    <source>
        <tissue evidence="12">Adult</tissue>
    </source>
</reference>
<keyword evidence="9 10" id="KW-0275">Fatty acid biosynthesis</keyword>
<keyword evidence="4 10" id="KW-0812">Transmembrane</keyword>
<keyword evidence="8 10" id="KW-0472">Membrane</keyword>
<comment type="subcellular location">
    <subcellularLocation>
        <location evidence="1">Membrane</location>
        <topology evidence="1">Multi-pass membrane protein</topology>
    </subcellularLocation>
</comment>
<feature type="transmembrane region" description="Helical" evidence="10">
    <location>
        <begin position="240"/>
        <end position="261"/>
    </location>
</feature>